<name>A0A1I3J5W3_9FLAO</name>
<evidence type="ECO:0000256" key="3">
    <source>
        <dbReference type="ARBA" id="ARBA00061607"/>
    </source>
</evidence>
<dbReference type="PANTHER" id="PTHR42759:SF1">
    <property type="entry name" value="MAGNESIUM-CHELATASE SUBUNIT CHLD"/>
    <property type="match status" value="1"/>
</dbReference>
<feature type="region of interest" description="Disordered" evidence="4">
    <location>
        <begin position="1"/>
        <end position="21"/>
    </location>
</feature>
<keyword evidence="2" id="KW-0067">ATP-binding</keyword>
<proteinExistence type="inferred from homology"/>
<dbReference type="InterPro" id="IPR027417">
    <property type="entry name" value="P-loop_NTPase"/>
</dbReference>
<evidence type="ECO:0000313" key="8">
    <source>
        <dbReference type="Proteomes" id="UP000198931"/>
    </source>
</evidence>
<dbReference type="InterPro" id="IPR041628">
    <property type="entry name" value="ChlI/MoxR_AAA_lid"/>
</dbReference>
<dbReference type="Pfam" id="PF17863">
    <property type="entry name" value="AAA_lid_2"/>
    <property type="match status" value="1"/>
</dbReference>
<evidence type="ECO:0000256" key="1">
    <source>
        <dbReference type="ARBA" id="ARBA00022741"/>
    </source>
</evidence>
<evidence type="ECO:0000259" key="6">
    <source>
        <dbReference type="Pfam" id="PF17863"/>
    </source>
</evidence>
<dbReference type="GO" id="GO:0005524">
    <property type="term" value="F:ATP binding"/>
    <property type="evidence" value="ECO:0007669"/>
    <property type="project" value="UniProtKB-KW"/>
</dbReference>
<dbReference type="InterPro" id="IPR050764">
    <property type="entry name" value="CbbQ/NirQ/NorQ/GpvN"/>
</dbReference>
<dbReference type="Pfam" id="PF07726">
    <property type="entry name" value="AAA_3"/>
    <property type="match status" value="1"/>
</dbReference>
<evidence type="ECO:0000256" key="2">
    <source>
        <dbReference type="ARBA" id="ARBA00022840"/>
    </source>
</evidence>
<feature type="compositionally biased region" description="Low complexity" evidence="4">
    <location>
        <begin position="8"/>
        <end position="17"/>
    </location>
</feature>
<evidence type="ECO:0000313" key="7">
    <source>
        <dbReference type="EMBL" id="SFI55662.1"/>
    </source>
</evidence>
<keyword evidence="1" id="KW-0547">Nucleotide-binding</keyword>
<gene>
    <name evidence="7" type="ORF">SAMN05443292_2951</name>
</gene>
<organism evidence="7 8">
    <name type="scientific">Halpernia frigidisoli</name>
    <dbReference type="NCBI Taxonomy" id="1125876"/>
    <lineage>
        <taxon>Bacteria</taxon>
        <taxon>Pseudomonadati</taxon>
        <taxon>Bacteroidota</taxon>
        <taxon>Flavobacteriia</taxon>
        <taxon>Flavobacteriales</taxon>
        <taxon>Weeksellaceae</taxon>
        <taxon>Chryseobacterium group</taxon>
        <taxon>Halpernia</taxon>
    </lineage>
</organism>
<dbReference type="Proteomes" id="UP000198931">
    <property type="component" value="Unassembled WGS sequence"/>
</dbReference>
<comment type="similarity">
    <text evidence="3">Belongs to the MoxR family.</text>
</comment>
<dbReference type="GO" id="GO:0016887">
    <property type="term" value="F:ATP hydrolysis activity"/>
    <property type="evidence" value="ECO:0007669"/>
    <property type="project" value="InterPro"/>
</dbReference>
<feature type="domain" description="ATPase AAA-3" evidence="5">
    <location>
        <begin position="63"/>
        <end position="193"/>
    </location>
</feature>
<dbReference type="InterPro" id="IPR011703">
    <property type="entry name" value="ATPase_AAA-3"/>
</dbReference>
<dbReference type="STRING" id="1125876.SAMN05443292_2951"/>
<dbReference type="OrthoDB" id="9808397at2"/>
<dbReference type="EMBL" id="FOQT01000005">
    <property type="protein sequence ID" value="SFI55662.1"/>
    <property type="molecule type" value="Genomic_DNA"/>
</dbReference>
<dbReference type="RefSeq" id="WP_090082613.1">
    <property type="nucleotide sequence ID" value="NZ_FOQT01000005.1"/>
</dbReference>
<dbReference type="AlphaFoldDB" id="A0A1I3J5W3"/>
<evidence type="ECO:0000259" key="5">
    <source>
        <dbReference type="Pfam" id="PF07726"/>
    </source>
</evidence>
<protein>
    <submittedName>
        <fullName evidence="7">MoxR-like ATPase</fullName>
    </submittedName>
</protein>
<dbReference type="PANTHER" id="PTHR42759">
    <property type="entry name" value="MOXR FAMILY PROTEIN"/>
    <property type="match status" value="1"/>
</dbReference>
<dbReference type="Gene3D" id="3.40.50.300">
    <property type="entry name" value="P-loop containing nucleotide triphosphate hydrolases"/>
    <property type="match status" value="1"/>
</dbReference>
<evidence type="ECO:0000256" key="4">
    <source>
        <dbReference type="SAM" id="MobiDB-lite"/>
    </source>
</evidence>
<dbReference type="SUPFAM" id="SSF52540">
    <property type="entry name" value="P-loop containing nucleoside triphosphate hydrolases"/>
    <property type="match status" value="1"/>
</dbReference>
<reference evidence="7 8" key="1">
    <citation type="submission" date="2016-10" db="EMBL/GenBank/DDBJ databases">
        <authorList>
            <person name="de Groot N.N."/>
        </authorList>
    </citation>
    <scope>NUCLEOTIDE SEQUENCE [LARGE SCALE GENOMIC DNA]</scope>
    <source>
        <strain evidence="7 8">DSM 26000</strain>
    </source>
</reference>
<keyword evidence="8" id="KW-1185">Reference proteome</keyword>
<sequence>MENENTEQENLTQENVNPQFESRLDMSQLRENLQLVKDEIAKVIVGQEKMVEHLLAALLSNGHVLIEGVPGVAKTITAKLLAKTIAVDFSRIQFTPDLMPSDILGTSIFNVKNTEFEFKKGSIFSNFVLIDEINRSPAKTQAALFEVMEERQITMDGTEYKMDEPFLVVATQNPIEHEGTYRLPEAQLDRFLFKIEVGYPDLGQEIQIIKNQHESKLDDKTSVVNSVISAQQLSDYQNLVKEIVVEPQLLEYIAKIIVNTRENQFLYLGASPRASLALLKASKAFAALRGRDFVTPEDIKDSSFAVLRHRVMVSPEREMEGLTADEIIRQILESIEIPR</sequence>
<dbReference type="PIRSF" id="PIRSF002849">
    <property type="entry name" value="AAA_ATPase_chaperone_MoxR_prd"/>
    <property type="match status" value="1"/>
</dbReference>
<accession>A0A1I3J5W3</accession>
<dbReference type="FunFam" id="3.40.50.300:FF:000640">
    <property type="entry name" value="MoxR family ATPase"/>
    <property type="match status" value="1"/>
</dbReference>
<feature type="domain" description="ChlI/MoxR AAA lid" evidence="6">
    <location>
        <begin position="260"/>
        <end position="331"/>
    </location>
</feature>
<dbReference type="Gene3D" id="1.10.8.80">
    <property type="entry name" value="Magnesium chelatase subunit I, C-Terminal domain"/>
    <property type="match status" value="1"/>
</dbReference>